<keyword evidence="2" id="KW-1185">Reference proteome</keyword>
<dbReference type="RefSeq" id="WP_345235461.1">
    <property type="nucleotide sequence ID" value="NZ_BAABGZ010000016.1"/>
</dbReference>
<name>A0ABP8I9N2_9BACT</name>
<comment type="caution">
    <text evidence="1">The sequence shown here is derived from an EMBL/GenBank/DDBJ whole genome shotgun (WGS) entry which is preliminary data.</text>
</comment>
<dbReference type="EMBL" id="BAABGZ010000016">
    <property type="protein sequence ID" value="GAA4354184.1"/>
    <property type="molecule type" value="Genomic_DNA"/>
</dbReference>
<evidence type="ECO:0000313" key="1">
    <source>
        <dbReference type="EMBL" id="GAA4354184.1"/>
    </source>
</evidence>
<proteinExistence type="predicted"/>
<gene>
    <name evidence="1" type="ORF">GCM10023185_15610</name>
</gene>
<evidence type="ECO:0000313" key="2">
    <source>
        <dbReference type="Proteomes" id="UP001501153"/>
    </source>
</evidence>
<organism evidence="1 2">
    <name type="scientific">Hymenobacter saemangeumensis</name>
    <dbReference type="NCBI Taxonomy" id="1084522"/>
    <lineage>
        <taxon>Bacteria</taxon>
        <taxon>Pseudomonadati</taxon>
        <taxon>Bacteroidota</taxon>
        <taxon>Cytophagia</taxon>
        <taxon>Cytophagales</taxon>
        <taxon>Hymenobacteraceae</taxon>
        <taxon>Hymenobacter</taxon>
    </lineage>
</organism>
<accession>A0ABP8I9N2</accession>
<reference evidence="2" key="1">
    <citation type="journal article" date="2019" name="Int. J. Syst. Evol. Microbiol.">
        <title>The Global Catalogue of Microorganisms (GCM) 10K type strain sequencing project: providing services to taxonomists for standard genome sequencing and annotation.</title>
        <authorList>
            <consortium name="The Broad Institute Genomics Platform"/>
            <consortium name="The Broad Institute Genome Sequencing Center for Infectious Disease"/>
            <person name="Wu L."/>
            <person name="Ma J."/>
        </authorList>
    </citation>
    <scope>NUCLEOTIDE SEQUENCE [LARGE SCALE GENOMIC DNA]</scope>
    <source>
        <strain evidence="2">JCM 17923</strain>
    </source>
</reference>
<sequence length="102" mass="11161">MKVFDLLTDGEDDLVVRGGDLEIGESTEQHQRHILISEKGWWRGSPLVGVGLRSMLLDDAPGAVVSAEIQEQMELDGMTISQLALSTDGQLYLLASYKDENG</sequence>
<protein>
    <submittedName>
        <fullName evidence="1">Uncharacterized protein</fullName>
    </submittedName>
</protein>
<dbReference type="Proteomes" id="UP001501153">
    <property type="component" value="Unassembled WGS sequence"/>
</dbReference>